<accession>A0A5M6D2H5</accession>
<dbReference type="AlphaFoldDB" id="A0A5M6D2H5"/>
<keyword evidence="1" id="KW-0813">Transport</keyword>
<dbReference type="EMBL" id="VWSF01000020">
    <property type="protein sequence ID" value="KAA5541717.1"/>
    <property type="molecule type" value="Genomic_DNA"/>
</dbReference>
<dbReference type="Proteomes" id="UP000323426">
    <property type="component" value="Unassembled WGS sequence"/>
</dbReference>
<sequence length="134" mass="14445">MTNKYSRRAFLLKNIAGGASLLGGAWLLSSFNWQQTNPANKPHTTNQGVPPNVAQQTPKSSAENPCDNLTGVAPAELDKRKKFAYVPVSPITDSNCGNCKLFLPPGSGKPCGNCMLFKGPVREVGYCTYWAPLD</sequence>
<dbReference type="GO" id="GO:0051539">
    <property type="term" value="F:4 iron, 4 sulfur cluster binding"/>
    <property type="evidence" value="ECO:0007669"/>
    <property type="project" value="UniProtKB-KW"/>
</dbReference>
<dbReference type="GO" id="GO:0019646">
    <property type="term" value="P:aerobic electron transport chain"/>
    <property type="evidence" value="ECO:0007669"/>
    <property type="project" value="InterPro"/>
</dbReference>
<evidence type="ECO:0000256" key="3">
    <source>
        <dbReference type="ARBA" id="ARBA00022723"/>
    </source>
</evidence>
<keyword evidence="3" id="KW-0479">Metal-binding</keyword>
<keyword evidence="10" id="KW-1185">Reference proteome</keyword>
<dbReference type="InterPro" id="IPR036369">
    <property type="entry name" value="HIPIP_sf"/>
</dbReference>
<dbReference type="GO" id="GO:0046872">
    <property type="term" value="F:metal ion binding"/>
    <property type="evidence" value="ECO:0007669"/>
    <property type="project" value="UniProtKB-KW"/>
</dbReference>
<evidence type="ECO:0000256" key="7">
    <source>
        <dbReference type="SAM" id="MobiDB-lite"/>
    </source>
</evidence>
<evidence type="ECO:0000256" key="4">
    <source>
        <dbReference type="ARBA" id="ARBA00022982"/>
    </source>
</evidence>
<evidence type="ECO:0000256" key="1">
    <source>
        <dbReference type="ARBA" id="ARBA00022448"/>
    </source>
</evidence>
<keyword evidence="4" id="KW-0249">Electron transport</keyword>
<dbReference type="GO" id="GO:0009055">
    <property type="term" value="F:electron transfer activity"/>
    <property type="evidence" value="ECO:0007669"/>
    <property type="project" value="InterPro"/>
</dbReference>
<evidence type="ECO:0000313" key="10">
    <source>
        <dbReference type="Proteomes" id="UP000323426"/>
    </source>
</evidence>
<evidence type="ECO:0000256" key="2">
    <source>
        <dbReference type="ARBA" id="ARBA00022485"/>
    </source>
</evidence>
<dbReference type="PROSITE" id="PS51373">
    <property type="entry name" value="HIPIP"/>
    <property type="match status" value="1"/>
</dbReference>
<evidence type="ECO:0000313" key="9">
    <source>
        <dbReference type="EMBL" id="KAA5541717.1"/>
    </source>
</evidence>
<feature type="region of interest" description="Disordered" evidence="7">
    <location>
        <begin position="36"/>
        <end position="71"/>
    </location>
</feature>
<proteinExistence type="predicted"/>
<protein>
    <recommendedName>
        <fullName evidence="8">High potential iron-sulfur proteins family profile domain-containing protein</fullName>
    </recommendedName>
</protein>
<dbReference type="InterPro" id="IPR000170">
    <property type="entry name" value="High_potential_FeS_prot"/>
</dbReference>
<gene>
    <name evidence="9" type="ORF">F0145_20355</name>
</gene>
<name>A0A5M6D2H5_9BACT</name>
<evidence type="ECO:0000256" key="5">
    <source>
        <dbReference type="ARBA" id="ARBA00023004"/>
    </source>
</evidence>
<organism evidence="9 10">
    <name type="scientific">Adhaeribacter rhizoryzae</name>
    <dbReference type="NCBI Taxonomy" id="2607907"/>
    <lineage>
        <taxon>Bacteria</taxon>
        <taxon>Pseudomonadati</taxon>
        <taxon>Bacteroidota</taxon>
        <taxon>Cytophagia</taxon>
        <taxon>Cytophagales</taxon>
        <taxon>Hymenobacteraceae</taxon>
        <taxon>Adhaeribacter</taxon>
    </lineage>
</organism>
<keyword evidence="5" id="KW-0408">Iron</keyword>
<reference evidence="9 10" key="1">
    <citation type="submission" date="2019-09" db="EMBL/GenBank/DDBJ databases">
        <title>Genome sequence and assembly of Adhaeribacter sp.</title>
        <authorList>
            <person name="Chhetri G."/>
        </authorList>
    </citation>
    <scope>NUCLEOTIDE SEQUENCE [LARGE SCALE GENOMIC DNA]</scope>
    <source>
        <strain evidence="9 10">DK36</strain>
    </source>
</reference>
<evidence type="ECO:0000256" key="6">
    <source>
        <dbReference type="ARBA" id="ARBA00023014"/>
    </source>
</evidence>
<keyword evidence="2" id="KW-0004">4Fe-4S</keyword>
<comment type="caution">
    <text evidence="9">The sequence shown here is derived from an EMBL/GenBank/DDBJ whole genome shotgun (WGS) entry which is preliminary data.</text>
</comment>
<dbReference type="SUPFAM" id="SSF57652">
    <property type="entry name" value="HIPIP (high potential iron protein)"/>
    <property type="match status" value="1"/>
</dbReference>
<dbReference type="RefSeq" id="WP_150091387.1">
    <property type="nucleotide sequence ID" value="NZ_VWSF01000020.1"/>
</dbReference>
<dbReference type="Gene3D" id="4.10.490.10">
    <property type="entry name" value="High potential iron-sulphur protein"/>
    <property type="match status" value="1"/>
</dbReference>
<keyword evidence="6" id="KW-0411">Iron-sulfur</keyword>
<feature type="domain" description="High potential iron-sulfur proteins family profile" evidence="8">
    <location>
        <begin position="67"/>
        <end position="134"/>
    </location>
</feature>
<evidence type="ECO:0000259" key="8">
    <source>
        <dbReference type="PROSITE" id="PS51373"/>
    </source>
</evidence>
<feature type="compositionally biased region" description="Polar residues" evidence="7">
    <location>
        <begin position="36"/>
        <end position="63"/>
    </location>
</feature>